<protein>
    <submittedName>
        <fullName evidence="1">Uncharacterized protein</fullName>
    </submittedName>
</protein>
<sequence>MTRRFRGEPPQKMKVANEVDEPAGCEGRCGPDSKILTVSSSLISSPSPTTFGLSHLHLQVSSSLISSPSPTTFELSHLHLQVSSSLISSPSPTQTSRSLFSDDANHGLEDSLTRALSLSSSISGSLHLSCLSLCLCLESSGMMFDGFCSLSQSIVSLCLIVNPSHVLFSRSLFSDDANHGLEDSLTRALSLSSSISGSLHLSCLSLCLCLESSGMMFDGFCSLSQSIVWVLFMSGFVSSSYTKLMSLLGFARSQARKLTLSMAIDSQQPPCHATPRLLLSSISQVRLISGGQTAIASLHGRV</sequence>
<name>A0A8S9RL57_BRACR</name>
<evidence type="ECO:0000313" key="1">
    <source>
        <dbReference type="EMBL" id="KAF3573539.1"/>
    </source>
</evidence>
<evidence type="ECO:0000313" key="2">
    <source>
        <dbReference type="Proteomes" id="UP000712600"/>
    </source>
</evidence>
<reference evidence="1" key="1">
    <citation type="submission" date="2019-12" db="EMBL/GenBank/DDBJ databases">
        <title>Genome sequencing and annotation of Brassica cretica.</title>
        <authorList>
            <person name="Studholme D.J."/>
            <person name="Sarris P."/>
        </authorList>
    </citation>
    <scope>NUCLEOTIDE SEQUENCE</scope>
    <source>
        <strain evidence="1">PFS-109/04</strain>
        <tissue evidence="1">Leaf</tissue>
    </source>
</reference>
<comment type="caution">
    <text evidence="1">The sequence shown here is derived from an EMBL/GenBank/DDBJ whole genome shotgun (WGS) entry which is preliminary data.</text>
</comment>
<dbReference type="AlphaFoldDB" id="A0A8S9RL57"/>
<accession>A0A8S9RL57</accession>
<gene>
    <name evidence="1" type="ORF">F2Q69_00059033</name>
</gene>
<dbReference type="EMBL" id="QGKX02000095">
    <property type="protein sequence ID" value="KAF3573539.1"/>
    <property type="molecule type" value="Genomic_DNA"/>
</dbReference>
<proteinExistence type="predicted"/>
<organism evidence="1 2">
    <name type="scientific">Brassica cretica</name>
    <name type="common">Mustard</name>
    <dbReference type="NCBI Taxonomy" id="69181"/>
    <lineage>
        <taxon>Eukaryota</taxon>
        <taxon>Viridiplantae</taxon>
        <taxon>Streptophyta</taxon>
        <taxon>Embryophyta</taxon>
        <taxon>Tracheophyta</taxon>
        <taxon>Spermatophyta</taxon>
        <taxon>Magnoliopsida</taxon>
        <taxon>eudicotyledons</taxon>
        <taxon>Gunneridae</taxon>
        <taxon>Pentapetalae</taxon>
        <taxon>rosids</taxon>
        <taxon>malvids</taxon>
        <taxon>Brassicales</taxon>
        <taxon>Brassicaceae</taxon>
        <taxon>Brassiceae</taxon>
        <taxon>Brassica</taxon>
    </lineage>
</organism>
<dbReference type="Proteomes" id="UP000712600">
    <property type="component" value="Unassembled WGS sequence"/>
</dbReference>